<keyword evidence="1" id="KW-0812">Transmembrane</keyword>
<dbReference type="Proteomes" id="UP001652625">
    <property type="component" value="Chromosome 02"/>
</dbReference>
<accession>A0ABM4BAJ8</accession>
<name>A0ABM4BAJ8_HYDVU</name>
<gene>
    <name evidence="3" type="primary">LOC136076523</name>
</gene>
<dbReference type="PANTHER" id="PTHR47526:SF3">
    <property type="entry name" value="PHD-TYPE DOMAIN-CONTAINING PROTEIN"/>
    <property type="match status" value="1"/>
</dbReference>
<keyword evidence="2" id="KW-1185">Reference proteome</keyword>
<dbReference type="GeneID" id="136076523"/>
<evidence type="ECO:0000313" key="2">
    <source>
        <dbReference type="Proteomes" id="UP001652625"/>
    </source>
</evidence>
<sequence>MKNYKALEAYKYFFSGWVQPLYYIVLNFGHVLLKGEVKPSYKTNNSPYTAWVALTKNGSVSYILIQSLKWISALTKNGSSHCNCMTGLGETCSHVAAILFKIEAAVRLEIISKTCTDVPCQWNQIFTRDVKPAPITGINFYSDKAKCKLQLRMQEPVVAALAEDQNHFLKSLEQSNPKIAVLSLFKGFQTPFLN</sequence>
<reference evidence="3" key="2">
    <citation type="submission" date="2025-08" db="UniProtKB">
        <authorList>
            <consortium name="RefSeq"/>
        </authorList>
    </citation>
    <scope>IDENTIFICATION</scope>
</reference>
<evidence type="ECO:0000256" key="1">
    <source>
        <dbReference type="SAM" id="Phobius"/>
    </source>
</evidence>
<proteinExistence type="predicted"/>
<keyword evidence="1" id="KW-0472">Membrane</keyword>
<protein>
    <submittedName>
        <fullName evidence="3">Uncharacterized protein LOC136076523</fullName>
    </submittedName>
</protein>
<reference evidence="2" key="1">
    <citation type="submission" date="2025-05" db="UniProtKB">
        <authorList>
            <consortium name="RefSeq"/>
        </authorList>
    </citation>
    <scope>NUCLEOTIDE SEQUENCE [LARGE SCALE GENOMIC DNA]</scope>
</reference>
<dbReference type="RefSeq" id="XP_065645943.1">
    <property type="nucleotide sequence ID" value="XM_065789871.1"/>
</dbReference>
<keyword evidence="1" id="KW-1133">Transmembrane helix</keyword>
<dbReference type="PANTHER" id="PTHR47526">
    <property type="entry name" value="ATP-DEPENDENT DNA HELICASE"/>
    <property type="match status" value="1"/>
</dbReference>
<organism evidence="2 3">
    <name type="scientific">Hydra vulgaris</name>
    <name type="common">Hydra</name>
    <name type="synonym">Hydra attenuata</name>
    <dbReference type="NCBI Taxonomy" id="6087"/>
    <lineage>
        <taxon>Eukaryota</taxon>
        <taxon>Metazoa</taxon>
        <taxon>Cnidaria</taxon>
        <taxon>Hydrozoa</taxon>
        <taxon>Hydroidolina</taxon>
        <taxon>Anthoathecata</taxon>
        <taxon>Aplanulata</taxon>
        <taxon>Hydridae</taxon>
        <taxon>Hydra</taxon>
    </lineage>
</organism>
<feature type="transmembrane region" description="Helical" evidence="1">
    <location>
        <begin position="12"/>
        <end position="33"/>
    </location>
</feature>
<evidence type="ECO:0000313" key="3">
    <source>
        <dbReference type="RefSeq" id="XP_065645943.1"/>
    </source>
</evidence>